<reference evidence="10 11" key="1">
    <citation type="submission" date="2019-03" db="EMBL/GenBank/DDBJ databases">
        <title>Genomic Encyclopedia of Type Strains, Phase IV (KMG-IV): sequencing the most valuable type-strain genomes for metagenomic binning, comparative biology and taxonomic classification.</title>
        <authorList>
            <person name="Goeker M."/>
        </authorList>
    </citation>
    <scope>NUCLEOTIDE SEQUENCE [LARGE SCALE GENOMIC DNA]</scope>
    <source>
        <strain evidence="10 11">DSM 654</strain>
    </source>
</reference>
<evidence type="ECO:0000256" key="8">
    <source>
        <dbReference type="SAM" id="SignalP"/>
    </source>
</evidence>
<evidence type="ECO:0000256" key="3">
    <source>
        <dbReference type="ARBA" id="ARBA00022723"/>
    </source>
</evidence>
<dbReference type="GO" id="GO:0009055">
    <property type="term" value="F:electron transfer activity"/>
    <property type="evidence" value="ECO:0007669"/>
    <property type="project" value="InterPro"/>
</dbReference>
<feature type="signal peptide" evidence="8">
    <location>
        <begin position="1"/>
        <end position="24"/>
    </location>
</feature>
<keyword evidence="6 7" id="KW-0411">Iron-sulfur</keyword>
<dbReference type="AlphaFoldDB" id="A0A4R3UFN0"/>
<dbReference type="GO" id="GO:0046872">
    <property type="term" value="F:metal ion binding"/>
    <property type="evidence" value="ECO:0007669"/>
    <property type="project" value="UniProtKB-KW"/>
</dbReference>
<name>A0A4R3UFN0_ROSSA</name>
<dbReference type="Proteomes" id="UP000295110">
    <property type="component" value="Unassembled WGS sequence"/>
</dbReference>
<proteinExistence type="inferred from homology"/>
<feature type="chain" id="PRO_5020738052" description="High-potential iron-sulfur protein" evidence="8">
    <location>
        <begin position="25"/>
        <end position="102"/>
    </location>
</feature>
<keyword evidence="5 7" id="KW-0408">Iron</keyword>
<dbReference type="SUPFAM" id="SSF57652">
    <property type="entry name" value="HIPIP (high potential iron protein)"/>
    <property type="match status" value="1"/>
</dbReference>
<dbReference type="InterPro" id="IPR000170">
    <property type="entry name" value="High_potential_FeS_prot"/>
</dbReference>
<dbReference type="Gene3D" id="4.10.490.10">
    <property type="entry name" value="High potential iron-sulphur protein"/>
    <property type="match status" value="1"/>
</dbReference>
<comment type="subunit">
    <text evidence="7">Homodimer.</text>
</comment>
<evidence type="ECO:0000256" key="6">
    <source>
        <dbReference type="ARBA" id="ARBA00023014"/>
    </source>
</evidence>
<dbReference type="Pfam" id="PF01355">
    <property type="entry name" value="HIPIP"/>
    <property type="match status" value="1"/>
</dbReference>
<comment type="similarity">
    <text evidence="7">Belongs to the high-potential iron-sulfur protein (HiPIP) family.</text>
</comment>
<dbReference type="EMBL" id="SMBU01000036">
    <property type="protein sequence ID" value="TCU88996.1"/>
    <property type="molecule type" value="Genomic_DNA"/>
</dbReference>
<evidence type="ECO:0000256" key="7">
    <source>
        <dbReference type="RuleBase" id="RU000620"/>
    </source>
</evidence>
<accession>A0A4R3UFN0</accession>
<organism evidence="10 11">
    <name type="scientific">Roseateles saccharophilus</name>
    <name type="common">Pseudomonas saccharophila</name>
    <dbReference type="NCBI Taxonomy" id="304"/>
    <lineage>
        <taxon>Bacteria</taxon>
        <taxon>Pseudomonadati</taxon>
        <taxon>Pseudomonadota</taxon>
        <taxon>Betaproteobacteria</taxon>
        <taxon>Burkholderiales</taxon>
        <taxon>Sphaerotilaceae</taxon>
        <taxon>Roseateles</taxon>
    </lineage>
</organism>
<comment type="function">
    <text evidence="7">Specific class of high-redox-potential 4Fe-4S ferredoxins. Functions in anaerobic electron transport in most purple and in some other photosynthetic bacteria and in at least one genus (Paracoccus) of halophilic, denitrifying bacteria.</text>
</comment>
<evidence type="ECO:0000256" key="2">
    <source>
        <dbReference type="ARBA" id="ARBA00022485"/>
    </source>
</evidence>
<dbReference type="PROSITE" id="PS51373">
    <property type="entry name" value="HIPIP"/>
    <property type="match status" value="1"/>
</dbReference>
<evidence type="ECO:0000313" key="11">
    <source>
        <dbReference type="Proteomes" id="UP000295110"/>
    </source>
</evidence>
<evidence type="ECO:0000256" key="1">
    <source>
        <dbReference type="ARBA" id="ARBA00022448"/>
    </source>
</evidence>
<keyword evidence="1 7" id="KW-0813">Transport</keyword>
<keyword evidence="2 7" id="KW-0004">4Fe-4S</keyword>
<dbReference type="GO" id="GO:0019646">
    <property type="term" value="P:aerobic electron transport chain"/>
    <property type="evidence" value="ECO:0007669"/>
    <property type="project" value="InterPro"/>
</dbReference>
<keyword evidence="4 7" id="KW-0249">Electron transport</keyword>
<keyword evidence="11" id="KW-1185">Reference proteome</keyword>
<keyword evidence="3 7" id="KW-0479">Metal-binding</keyword>
<evidence type="ECO:0000313" key="10">
    <source>
        <dbReference type="EMBL" id="TCU88996.1"/>
    </source>
</evidence>
<protein>
    <recommendedName>
        <fullName evidence="7">High-potential iron-sulfur protein</fullName>
        <shortName evidence="7">HiPIP</shortName>
    </recommendedName>
</protein>
<dbReference type="RefSeq" id="WP_132575706.1">
    <property type="nucleotide sequence ID" value="NZ_CBCSGL010000053.1"/>
</dbReference>
<evidence type="ECO:0000259" key="9">
    <source>
        <dbReference type="PROSITE" id="PS51373"/>
    </source>
</evidence>
<sequence length="102" mass="11136">MSHPTRRIFMFQATTACLAVPALAQTTPVDEASETAVALGYKHDTTLVDPAKFPKHQASQHCANCQFWQAKPTDAWSNCAMFGRKAQVAKNGWCNAWAKAPG</sequence>
<dbReference type="OrthoDB" id="5298540at2"/>
<gene>
    <name evidence="10" type="ORF">EV671_103627</name>
</gene>
<dbReference type="InterPro" id="IPR036369">
    <property type="entry name" value="HIPIP_sf"/>
</dbReference>
<comment type="caution">
    <text evidence="10">The sequence shown here is derived from an EMBL/GenBank/DDBJ whole genome shotgun (WGS) entry which is preliminary data.</text>
</comment>
<keyword evidence="8" id="KW-0732">Signal</keyword>
<feature type="domain" description="High potential iron-sulfur proteins family profile" evidence="9">
    <location>
        <begin position="23"/>
        <end position="102"/>
    </location>
</feature>
<evidence type="ECO:0000256" key="5">
    <source>
        <dbReference type="ARBA" id="ARBA00023004"/>
    </source>
</evidence>
<dbReference type="GO" id="GO:0051539">
    <property type="term" value="F:4 iron, 4 sulfur cluster binding"/>
    <property type="evidence" value="ECO:0007669"/>
    <property type="project" value="UniProtKB-KW"/>
</dbReference>
<evidence type="ECO:0000256" key="4">
    <source>
        <dbReference type="ARBA" id="ARBA00022982"/>
    </source>
</evidence>